<accession>A0AAD3SLA7</accession>
<proteinExistence type="predicted"/>
<keyword evidence="1" id="KW-0472">Membrane</keyword>
<sequence length="82" mass="8937">MPTHMINFLLKLAVPLWSAEGFAVIMLFLLKLLGSNKCRCWMIANGALSEIGLSADVALSDAGVWRLIPSCLGDLVVFPSCW</sequence>
<keyword evidence="1" id="KW-0812">Transmembrane</keyword>
<keyword evidence="1" id="KW-1133">Transmembrane helix</keyword>
<evidence type="ECO:0000256" key="1">
    <source>
        <dbReference type="SAM" id="Phobius"/>
    </source>
</evidence>
<protein>
    <submittedName>
        <fullName evidence="2">Uncharacterized protein</fullName>
    </submittedName>
</protein>
<name>A0AAD3SLA7_NEPGR</name>
<organism evidence="2 3">
    <name type="scientific">Nepenthes gracilis</name>
    <name type="common">Slender pitcher plant</name>
    <dbReference type="NCBI Taxonomy" id="150966"/>
    <lineage>
        <taxon>Eukaryota</taxon>
        <taxon>Viridiplantae</taxon>
        <taxon>Streptophyta</taxon>
        <taxon>Embryophyta</taxon>
        <taxon>Tracheophyta</taxon>
        <taxon>Spermatophyta</taxon>
        <taxon>Magnoliopsida</taxon>
        <taxon>eudicotyledons</taxon>
        <taxon>Gunneridae</taxon>
        <taxon>Pentapetalae</taxon>
        <taxon>Caryophyllales</taxon>
        <taxon>Nepenthaceae</taxon>
        <taxon>Nepenthes</taxon>
    </lineage>
</organism>
<dbReference type="Proteomes" id="UP001279734">
    <property type="component" value="Unassembled WGS sequence"/>
</dbReference>
<dbReference type="AlphaFoldDB" id="A0AAD3SLA7"/>
<dbReference type="EMBL" id="BSYO01000012">
    <property type="protein sequence ID" value="GMH12835.1"/>
    <property type="molecule type" value="Genomic_DNA"/>
</dbReference>
<comment type="caution">
    <text evidence="2">The sequence shown here is derived from an EMBL/GenBank/DDBJ whole genome shotgun (WGS) entry which is preliminary data.</text>
</comment>
<gene>
    <name evidence="2" type="ORF">Nepgr_014676</name>
</gene>
<keyword evidence="3" id="KW-1185">Reference proteome</keyword>
<feature type="transmembrane region" description="Helical" evidence="1">
    <location>
        <begin position="12"/>
        <end position="33"/>
    </location>
</feature>
<reference evidence="2" key="1">
    <citation type="submission" date="2023-05" db="EMBL/GenBank/DDBJ databases">
        <title>Nepenthes gracilis genome sequencing.</title>
        <authorList>
            <person name="Fukushima K."/>
        </authorList>
    </citation>
    <scope>NUCLEOTIDE SEQUENCE</scope>
    <source>
        <strain evidence="2">SING2019-196</strain>
    </source>
</reference>
<evidence type="ECO:0000313" key="2">
    <source>
        <dbReference type="EMBL" id="GMH12835.1"/>
    </source>
</evidence>
<evidence type="ECO:0000313" key="3">
    <source>
        <dbReference type="Proteomes" id="UP001279734"/>
    </source>
</evidence>